<comment type="caution">
    <text evidence="3">The sequence shown here is derived from an EMBL/GenBank/DDBJ whole genome shotgun (WGS) entry which is preliminary data.</text>
</comment>
<feature type="compositionally biased region" description="Low complexity" evidence="1">
    <location>
        <begin position="678"/>
        <end position="689"/>
    </location>
</feature>
<proteinExistence type="predicted"/>
<dbReference type="PANTHER" id="PTHR42957">
    <property type="entry name" value="HELICASE MJ1565-RELATED"/>
    <property type="match status" value="1"/>
</dbReference>
<keyword evidence="3" id="KW-0547">Nucleotide-binding</keyword>
<gene>
    <name evidence="3" type="ORF">H5411_27035</name>
</gene>
<feature type="region of interest" description="Disordered" evidence="1">
    <location>
        <begin position="594"/>
        <end position="689"/>
    </location>
</feature>
<dbReference type="RefSeq" id="WP_183125428.1">
    <property type="nucleotide sequence ID" value="NZ_JACJHR010000043.1"/>
</dbReference>
<sequence length="1095" mass="117784">MIEHLAVLATLRFDWVDAPDQVWRDSPYHVDGLHADVMSAIDARIRSAAASDGPSPIGLVMQGMKGVGKTHLLGMVRRAAHQAGGYFFLDNLTAGNAFWEDAADALRHGLSRADGSGEPQVRSFVRRVCERGDVPWESAAAVLSGQGLSRSHLDAFLTGLRKLDRQVAIECADTARALVLYASDDPTHNEVGNDYLGRFEEAKSGDRRKWGIRMKPKSALAQVHDITRLLALTGPLVISVDQFDTLVASSDKLARDGGKAGETDVLVAQIADGLMGLREVTRRTVTVLACLPATWQLVKDKAADTVPDRFEETRMLGRVLDADVGRRLVERRLGVAYAAMDFTPPHATWPVAASAFEGPWDEYTPREMLKRVGAHIDACVRAERVVEMTTFDPDAPAALPARPAPKRDRFSELDAWFEQLRADADPSALLDHKVEDEVMPRLLSAALRGWITEVGDDEMEWDTRKTDDELHAWLTHTIDEASDLEEHWAFRAIAANHAVAVLNRFRKARSAAGLRQGADNRHLILIRNSSWSKGEKTQAELRAFEAAGGKRLKMSEADVRTFWALDEMFVKGGPDVHEWLIDRRPARRSQLLSGVLPDTAPHSGTSKPAPPRPANPASPRQANPAPSRPASPPTRGPAAQPTLFAKPAPAGPSAAPRENRTGTAQAPRSDGTHPPPDGTLTLGTETGSGNPVRIELSALRKHAAVFAGSGSGKTVLLRRIIEECALLGVSSIVLDPNNDLARLGDAWPSPPSGWGPEDAELAERYLEGTDVVVWTPGRATGRPLGFEPLPDFAGVLDDEDEFAAAVEVAVAALAPQARLTGSTAKADIGLAVLRQTIVHHARTGSRSLPELIGVLEDLPDGVTNLNGGRKIAAEVAELLKAAMVNDPLFAGAGTPVDPALLLTPADGKRARISVISFAGLPSEAQRQSFVNQLQMELFAWIKRNPAGDRPLGALFVMDEAQTLAASGSLTASTRSTIVLAAQARKYGLGLLFATQAPKGLHNQIAGNTTTQFFGRLNSPAQIAAANEMARAKGSPVADISRLERAQFYVSGEAFGFRRVSTPLCLSHHPASPLRLEEVLARARNGEGTGEGTGEG</sequence>
<dbReference type="PANTHER" id="PTHR42957:SF2">
    <property type="entry name" value="HELICASE HERA CENTRAL DOMAIN-CONTAINING PROTEIN"/>
    <property type="match status" value="1"/>
</dbReference>
<dbReference type="SUPFAM" id="SSF52540">
    <property type="entry name" value="P-loop containing nucleoside triphosphate hydrolases"/>
    <property type="match status" value="1"/>
</dbReference>
<dbReference type="EMBL" id="JACJHR010000043">
    <property type="protein sequence ID" value="MBB2502780.1"/>
    <property type="molecule type" value="Genomic_DNA"/>
</dbReference>
<evidence type="ECO:0000259" key="2">
    <source>
        <dbReference type="SMART" id="SM00382"/>
    </source>
</evidence>
<dbReference type="Pfam" id="PF01935">
    <property type="entry name" value="DUF87"/>
    <property type="match status" value="1"/>
</dbReference>
<evidence type="ECO:0000313" key="3">
    <source>
        <dbReference type="EMBL" id="MBB2502780.1"/>
    </source>
</evidence>
<feature type="domain" description="AAA+ ATPase" evidence="2">
    <location>
        <begin position="699"/>
        <end position="1052"/>
    </location>
</feature>
<dbReference type="AlphaFoldDB" id="A0A8E1W2A0"/>
<evidence type="ECO:0000256" key="1">
    <source>
        <dbReference type="SAM" id="MobiDB-lite"/>
    </source>
</evidence>
<feature type="compositionally biased region" description="Low complexity" evidence="1">
    <location>
        <begin position="645"/>
        <end position="656"/>
    </location>
</feature>
<dbReference type="Proteomes" id="UP000550260">
    <property type="component" value="Unassembled WGS sequence"/>
</dbReference>
<dbReference type="InterPro" id="IPR003593">
    <property type="entry name" value="AAA+_ATPase"/>
</dbReference>
<evidence type="ECO:0000313" key="4">
    <source>
        <dbReference type="Proteomes" id="UP000550260"/>
    </source>
</evidence>
<keyword evidence="3" id="KW-0067">ATP-binding</keyword>
<organism evidence="3 4">
    <name type="scientific">Amycolatopsis echigonensis</name>
    <dbReference type="NCBI Taxonomy" id="2576905"/>
    <lineage>
        <taxon>Bacteria</taxon>
        <taxon>Bacillati</taxon>
        <taxon>Actinomycetota</taxon>
        <taxon>Actinomycetes</taxon>
        <taxon>Pseudonocardiales</taxon>
        <taxon>Pseudonocardiaceae</taxon>
        <taxon>Amycolatopsis</taxon>
    </lineage>
</organism>
<dbReference type="GO" id="GO:0005524">
    <property type="term" value="F:ATP binding"/>
    <property type="evidence" value="ECO:0007669"/>
    <property type="project" value="UniProtKB-KW"/>
</dbReference>
<dbReference type="SMART" id="SM00382">
    <property type="entry name" value="AAA"/>
    <property type="match status" value="1"/>
</dbReference>
<name>A0A8E1W2A0_9PSEU</name>
<dbReference type="InterPro" id="IPR008571">
    <property type="entry name" value="HerA-like"/>
</dbReference>
<dbReference type="InterPro" id="IPR027417">
    <property type="entry name" value="P-loop_NTPase"/>
</dbReference>
<feature type="compositionally biased region" description="Pro residues" evidence="1">
    <location>
        <begin position="626"/>
        <end position="635"/>
    </location>
</feature>
<dbReference type="InterPro" id="IPR002789">
    <property type="entry name" value="HerA_central"/>
</dbReference>
<accession>A0A8E1W2A0</accession>
<dbReference type="Gene3D" id="3.40.50.300">
    <property type="entry name" value="P-loop containing nucleotide triphosphate hydrolases"/>
    <property type="match status" value="2"/>
</dbReference>
<reference evidence="3 4" key="1">
    <citation type="submission" date="2020-08" db="EMBL/GenBank/DDBJ databases">
        <title>Amycolatopsis echigonensis JCM 21831.</title>
        <authorList>
            <person name="Tedsree N."/>
            <person name="Kuncharoen N."/>
            <person name="Likhitwitayawuid K."/>
            <person name="Tanasupawat S."/>
        </authorList>
    </citation>
    <scope>NUCLEOTIDE SEQUENCE [LARGE SCALE GENOMIC DNA]</scope>
    <source>
        <strain evidence="3 4">JCM 21831</strain>
    </source>
</reference>
<protein>
    <submittedName>
        <fullName evidence="3">ATP-binding protein</fullName>
    </submittedName>
</protein>